<feature type="domain" description="Large ribosomal subunit protein bL12 oligomerization" evidence="6">
    <location>
        <begin position="3"/>
        <end position="47"/>
    </location>
</feature>
<comment type="similarity">
    <text evidence="1 4">Belongs to the bacterial ribosomal protein bL12 family.</text>
</comment>
<dbReference type="Gene3D" id="3.30.1390.10">
    <property type="match status" value="1"/>
</dbReference>
<dbReference type="STRING" id="1802668.A2831_01785"/>
<dbReference type="Gene3D" id="1.20.5.710">
    <property type="entry name" value="Single helix bin"/>
    <property type="match status" value="1"/>
</dbReference>
<dbReference type="GO" id="GO:0022625">
    <property type="term" value="C:cytosolic large ribosomal subunit"/>
    <property type="evidence" value="ECO:0007669"/>
    <property type="project" value="TreeGrafter"/>
</dbReference>
<evidence type="ECO:0000256" key="2">
    <source>
        <dbReference type="ARBA" id="ARBA00022980"/>
    </source>
</evidence>
<name>A0A1F8ESG7_9BACT</name>
<dbReference type="HAMAP" id="MF_00368">
    <property type="entry name" value="Ribosomal_bL12"/>
    <property type="match status" value="1"/>
</dbReference>
<evidence type="ECO:0000256" key="1">
    <source>
        <dbReference type="ARBA" id="ARBA00007197"/>
    </source>
</evidence>
<dbReference type="InterPro" id="IPR000206">
    <property type="entry name" value="Ribosomal_bL12"/>
</dbReference>
<comment type="caution">
    <text evidence="7">The sequence shown here is derived from an EMBL/GenBank/DDBJ whole genome shotgun (WGS) entry which is preliminary data.</text>
</comment>
<evidence type="ECO:0000259" key="5">
    <source>
        <dbReference type="Pfam" id="PF00542"/>
    </source>
</evidence>
<dbReference type="InterPro" id="IPR014719">
    <property type="entry name" value="Ribosomal_bL12_C/ClpS-like"/>
</dbReference>
<dbReference type="InterPro" id="IPR036235">
    <property type="entry name" value="Ribosomal_bL12_oligo_N_sf"/>
</dbReference>
<dbReference type="InterPro" id="IPR013823">
    <property type="entry name" value="Ribosomal_bL12_C"/>
</dbReference>
<dbReference type="NCBIfam" id="TIGR00855">
    <property type="entry name" value="L12"/>
    <property type="match status" value="1"/>
</dbReference>
<proteinExistence type="inferred from homology"/>
<keyword evidence="2 4" id="KW-0689">Ribosomal protein</keyword>
<dbReference type="GO" id="GO:0006412">
    <property type="term" value="P:translation"/>
    <property type="evidence" value="ECO:0007669"/>
    <property type="project" value="UniProtKB-UniRule"/>
</dbReference>
<gene>
    <name evidence="4" type="primary">rplL</name>
    <name evidence="7" type="ORF">A2831_01785</name>
</gene>
<dbReference type="PANTHER" id="PTHR45987:SF4">
    <property type="entry name" value="LARGE RIBOSOMAL SUBUNIT PROTEIN BL12M"/>
    <property type="match status" value="1"/>
</dbReference>
<sequence>MNKDEFIKQVESMSVVEVNELVKALEEKFGVSAAAMAGSTSSPQAGGEDGAGVTEEKDSFNVVLKDGGSQKIQVIKVVREVTGKGLKEAKDLVDAAPQVVKEGVKKEEADELKAKLEAAGATVELK</sequence>
<dbReference type="PANTHER" id="PTHR45987">
    <property type="entry name" value="39S RIBOSOMAL PROTEIN L12"/>
    <property type="match status" value="1"/>
</dbReference>
<dbReference type="GO" id="GO:0003735">
    <property type="term" value="F:structural constituent of ribosome"/>
    <property type="evidence" value="ECO:0007669"/>
    <property type="project" value="InterPro"/>
</dbReference>
<evidence type="ECO:0000313" key="7">
    <source>
        <dbReference type="EMBL" id="OGN03814.1"/>
    </source>
</evidence>
<comment type="function">
    <text evidence="4">Forms part of the ribosomal stalk which helps the ribosome interact with GTP-bound translation factors. Is thus essential for accurate translation.</text>
</comment>
<accession>A0A1F8ESG7</accession>
<dbReference type="EMBL" id="MGJI01000030">
    <property type="protein sequence ID" value="OGN03814.1"/>
    <property type="molecule type" value="Genomic_DNA"/>
</dbReference>
<evidence type="ECO:0000256" key="4">
    <source>
        <dbReference type="HAMAP-Rule" id="MF_00368"/>
    </source>
</evidence>
<organism evidence="7 8">
    <name type="scientific">Candidatus Yanofskybacteria bacterium RIFCSPHIGHO2_01_FULL_44_17</name>
    <dbReference type="NCBI Taxonomy" id="1802668"/>
    <lineage>
        <taxon>Bacteria</taxon>
        <taxon>Candidatus Yanofskyibacteriota</taxon>
    </lineage>
</organism>
<feature type="domain" description="Large ribosomal subunit protein bL12 C-terminal" evidence="5">
    <location>
        <begin position="60"/>
        <end position="126"/>
    </location>
</feature>
<dbReference type="FunFam" id="3.30.1390.10:FF:000001">
    <property type="entry name" value="50S ribosomal protein L7/L12"/>
    <property type="match status" value="1"/>
</dbReference>
<dbReference type="CDD" id="cd00387">
    <property type="entry name" value="Ribosomal_L7_L12"/>
    <property type="match status" value="1"/>
</dbReference>
<dbReference type="Pfam" id="PF00542">
    <property type="entry name" value="Ribosomal_L12"/>
    <property type="match status" value="1"/>
</dbReference>
<dbReference type="AlphaFoldDB" id="A0A1F8ESG7"/>
<evidence type="ECO:0000259" key="6">
    <source>
        <dbReference type="Pfam" id="PF16320"/>
    </source>
</evidence>
<keyword evidence="3 4" id="KW-0687">Ribonucleoprotein</keyword>
<reference evidence="7 8" key="1">
    <citation type="journal article" date="2016" name="Nat. Commun.">
        <title>Thousands of microbial genomes shed light on interconnected biogeochemical processes in an aquifer system.</title>
        <authorList>
            <person name="Anantharaman K."/>
            <person name="Brown C.T."/>
            <person name="Hug L.A."/>
            <person name="Sharon I."/>
            <person name="Castelle C.J."/>
            <person name="Probst A.J."/>
            <person name="Thomas B.C."/>
            <person name="Singh A."/>
            <person name="Wilkins M.J."/>
            <person name="Karaoz U."/>
            <person name="Brodie E.L."/>
            <person name="Williams K.H."/>
            <person name="Hubbard S.S."/>
            <person name="Banfield J.F."/>
        </authorList>
    </citation>
    <scope>NUCLEOTIDE SEQUENCE [LARGE SCALE GENOMIC DNA]</scope>
</reference>
<evidence type="ECO:0000313" key="8">
    <source>
        <dbReference type="Proteomes" id="UP000177507"/>
    </source>
</evidence>
<dbReference type="Pfam" id="PF16320">
    <property type="entry name" value="Ribosomal_L12_N"/>
    <property type="match status" value="1"/>
</dbReference>
<dbReference type="SUPFAM" id="SSF48300">
    <property type="entry name" value="Ribosomal protein L7/12, oligomerisation (N-terminal) domain"/>
    <property type="match status" value="1"/>
</dbReference>
<evidence type="ECO:0000256" key="3">
    <source>
        <dbReference type="ARBA" id="ARBA00023274"/>
    </source>
</evidence>
<comment type="subunit">
    <text evidence="4">Homodimer. Part of the ribosomal stalk of the 50S ribosomal subunit. Forms a multimeric L10(L12)X complex, where L10 forms an elongated spine to which 2 to 4 L12 dimers bind in a sequential fashion. Binds GTP-bound translation factors.</text>
</comment>
<dbReference type="Proteomes" id="UP000177507">
    <property type="component" value="Unassembled WGS sequence"/>
</dbReference>
<dbReference type="InterPro" id="IPR008932">
    <property type="entry name" value="Ribosomal_bL12_oligo"/>
</dbReference>
<dbReference type="GO" id="GO:0003729">
    <property type="term" value="F:mRNA binding"/>
    <property type="evidence" value="ECO:0007669"/>
    <property type="project" value="TreeGrafter"/>
</dbReference>
<protein>
    <recommendedName>
        <fullName evidence="4">Large ribosomal subunit protein bL12</fullName>
    </recommendedName>
</protein>
<dbReference type="SUPFAM" id="SSF54736">
    <property type="entry name" value="ClpS-like"/>
    <property type="match status" value="1"/>
</dbReference>